<evidence type="ECO:0000313" key="8">
    <source>
        <dbReference type="Proteomes" id="UP000629619"/>
    </source>
</evidence>
<dbReference type="PANTHER" id="PTHR43712">
    <property type="entry name" value="PUTATIVE (AFU_ORTHOLOGUE AFUA_4G14580)-RELATED"/>
    <property type="match status" value="1"/>
</dbReference>
<dbReference type="SUPFAM" id="SSF46785">
    <property type="entry name" value="Winged helix' DNA-binding domain"/>
    <property type="match status" value="1"/>
</dbReference>
<feature type="active site" description="Proton acceptor" evidence="4">
    <location>
        <position position="261"/>
    </location>
</feature>
<dbReference type="GO" id="GO:0008171">
    <property type="term" value="F:O-methyltransferase activity"/>
    <property type="evidence" value="ECO:0007669"/>
    <property type="project" value="InterPro"/>
</dbReference>
<dbReference type="PROSITE" id="PS51683">
    <property type="entry name" value="SAM_OMT_II"/>
    <property type="match status" value="1"/>
</dbReference>
<name>A0A919TLX0_9ACTN</name>
<keyword evidence="8" id="KW-1185">Reference proteome</keyword>
<dbReference type="GO" id="GO:0032259">
    <property type="term" value="P:methylation"/>
    <property type="evidence" value="ECO:0007669"/>
    <property type="project" value="UniProtKB-KW"/>
</dbReference>
<evidence type="ECO:0000256" key="2">
    <source>
        <dbReference type="ARBA" id="ARBA00022679"/>
    </source>
</evidence>
<protein>
    <submittedName>
        <fullName evidence="7">Hydroxyneurosporene-O-methyltransferase</fullName>
    </submittedName>
</protein>
<dbReference type="InterPro" id="IPR012967">
    <property type="entry name" value="COMT_dimerisation"/>
</dbReference>
<dbReference type="Proteomes" id="UP000629619">
    <property type="component" value="Unassembled WGS sequence"/>
</dbReference>
<gene>
    <name evidence="7" type="ORF">Asi03nite_45950</name>
</gene>
<keyword evidence="3" id="KW-0949">S-adenosyl-L-methionine</keyword>
<keyword evidence="2" id="KW-0808">Transferase</keyword>
<dbReference type="PANTHER" id="PTHR43712:SF2">
    <property type="entry name" value="O-METHYLTRANSFERASE CICE"/>
    <property type="match status" value="1"/>
</dbReference>
<dbReference type="Pfam" id="PF00891">
    <property type="entry name" value="Methyltransf_2"/>
    <property type="match status" value="1"/>
</dbReference>
<accession>A0A919TLX0</accession>
<dbReference type="Pfam" id="PF08100">
    <property type="entry name" value="Dimerisation"/>
    <property type="match status" value="1"/>
</dbReference>
<evidence type="ECO:0000313" key="7">
    <source>
        <dbReference type="EMBL" id="GIF07057.1"/>
    </source>
</evidence>
<reference evidence="7" key="1">
    <citation type="submission" date="2021-01" db="EMBL/GenBank/DDBJ databases">
        <title>Whole genome shotgun sequence of Actinoplanes siamensis NBRC 109076.</title>
        <authorList>
            <person name="Komaki H."/>
            <person name="Tamura T."/>
        </authorList>
    </citation>
    <scope>NUCLEOTIDE SEQUENCE</scope>
    <source>
        <strain evidence="7">NBRC 109076</strain>
    </source>
</reference>
<dbReference type="AlphaFoldDB" id="A0A919TLX0"/>
<proteinExistence type="predicted"/>
<dbReference type="SUPFAM" id="SSF53335">
    <property type="entry name" value="S-adenosyl-L-methionine-dependent methyltransferases"/>
    <property type="match status" value="1"/>
</dbReference>
<evidence type="ECO:0000259" key="6">
    <source>
        <dbReference type="Pfam" id="PF08100"/>
    </source>
</evidence>
<dbReference type="InterPro" id="IPR036390">
    <property type="entry name" value="WH_DNA-bd_sf"/>
</dbReference>
<dbReference type="InterPro" id="IPR036388">
    <property type="entry name" value="WH-like_DNA-bd_sf"/>
</dbReference>
<feature type="domain" description="O-methyltransferase dimerisation" evidence="6">
    <location>
        <begin position="30"/>
        <end position="101"/>
    </location>
</feature>
<dbReference type="EMBL" id="BOMW01000044">
    <property type="protein sequence ID" value="GIF07057.1"/>
    <property type="molecule type" value="Genomic_DNA"/>
</dbReference>
<comment type="caution">
    <text evidence="7">The sequence shown here is derived from an EMBL/GenBank/DDBJ whole genome shotgun (WGS) entry which is preliminary data.</text>
</comment>
<dbReference type="Gene3D" id="3.40.50.150">
    <property type="entry name" value="Vaccinia Virus protein VP39"/>
    <property type="match status" value="1"/>
</dbReference>
<dbReference type="PIRSF" id="PIRSF005739">
    <property type="entry name" value="O-mtase"/>
    <property type="match status" value="1"/>
</dbReference>
<dbReference type="RefSeq" id="WP_203682474.1">
    <property type="nucleotide sequence ID" value="NZ_BOMW01000044.1"/>
</dbReference>
<organism evidence="7 8">
    <name type="scientific">Actinoplanes siamensis</name>
    <dbReference type="NCBI Taxonomy" id="1223317"/>
    <lineage>
        <taxon>Bacteria</taxon>
        <taxon>Bacillati</taxon>
        <taxon>Actinomycetota</taxon>
        <taxon>Actinomycetes</taxon>
        <taxon>Micromonosporales</taxon>
        <taxon>Micromonosporaceae</taxon>
        <taxon>Actinoplanes</taxon>
    </lineage>
</organism>
<dbReference type="InterPro" id="IPR029063">
    <property type="entry name" value="SAM-dependent_MTases_sf"/>
</dbReference>
<dbReference type="GO" id="GO:0046983">
    <property type="term" value="F:protein dimerization activity"/>
    <property type="evidence" value="ECO:0007669"/>
    <property type="project" value="InterPro"/>
</dbReference>
<dbReference type="InterPro" id="IPR001077">
    <property type="entry name" value="COMT_C"/>
</dbReference>
<evidence type="ECO:0000256" key="1">
    <source>
        <dbReference type="ARBA" id="ARBA00022603"/>
    </source>
</evidence>
<evidence type="ECO:0000256" key="4">
    <source>
        <dbReference type="PIRSR" id="PIRSR005739-1"/>
    </source>
</evidence>
<sequence length="359" mass="38652">MAQAQQRQDLSELYESIGLPPLAQIIPPVFGYATFQITGVISRLGVPDVIGDGPRSAAEIAAAVRADGPFLHRVLRAAVAVGLLTSEDDEHYALSPLGALFRADAPWQGAPHDALHGHPAVWQAWGSLTGAVRTGTPAFIHAHGKGLFDYLDDDPELAKLFHDTMATGSAVQLSAVVEGYDFSRFTHVTDVGGGDGTTLSAILLANPHLRGTVFDQENAVRYAPAVLERNGLSDRAGVAAGSFFESVVSGADLFVLKSVLHDWDDERAVRLLGNIRAAMRPDSKLVMFTWLMPEPEVKRDPAEELAMAIQDIELMVMTRGETRRLGTYKKLFGQAGLEITDVIDIPCPMSLHAVEASPI</sequence>
<dbReference type="InterPro" id="IPR016461">
    <property type="entry name" value="COMT-like"/>
</dbReference>
<evidence type="ECO:0000259" key="5">
    <source>
        <dbReference type="Pfam" id="PF00891"/>
    </source>
</evidence>
<dbReference type="Gene3D" id="1.10.10.10">
    <property type="entry name" value="Winged helix-like DNA-binding domain superfamily/Winged helix DNA-binding domain"/>
    <property type="match status" value="1"/>
</dbReference>
<dbReference type="Gene3D" id="1.10.287.1350">
    <property type="match status" value="1"/>
</dbReference>
<feature type="domain" description="O-methyltransferase C-terminal" evidence="5">
    <location>
        <begin position="125"/>
        <end position="337"/>
    </location>
</feature>
<keyword evidence="1" id="KW-0489">Methyltransferase</keyword>
<evidence type="ECO:0000256" key="3">
    <source>
        <dbReference type="ARBA" id="ARBA00022691"/>
    </source>
</evidence>